<dbReference type="GeneID" id="18562978"/>
<organism evidence="1 2">
    <name type="scientific">Cronobacter phage CR9</name>
    <dbReference type="NCBI Taxonomy" id="1162290"/>
    <lineage>
        <taxon>Viruses</taxon>
        <taxon>Duplodnaviria</taxon>
        <taxon>Heunggongvirae</taxon>
        <taxon>Uroviricota</taxon>
        <taxon>Caudoviricetes</taxon>
        <taxon>Vequintavirinae</taxon>
        <taxon>Certrevirus</taxon>
        <taxon>Certrevirus CR9</taxon>
    </lineage>
</organism>
<reference evidence="1 2" key="1">
    <citation type="submission" date="2012-02" db="EMBL/GenBank/DDBJ databases">
        <title>Complete Genome Sequence of Cronobacter sakazakii Bacteriophage CR9.</title>
        <authorList>
            <person name="Shin H."/>
            <person name="Lee J.-H."/>
            <person name="Kim Y."/>
            <person name="Ryu S."/>
        </authorList>
    </citation>
    <scope>NUCLEOTIDE SEQUENCE [LARGE SCALE GENOMIC DNA]</scope>
</reference>
<accession>M1F3L4</accession>
<evidence type="ECO:0000313" key="1">
    <source>
        <dbReference type="EMBL" id="AFH21020.1"/>
    </source>
</evidence>
<keyword evidence="2" id="KW-1185">Reference proteome</keyword>
<gene>
    <name evidence="1" type="ORF">CR9_136</name>
</gene>
<proteinExistence type="predicted"/>
<dbReference type="Proteomes" id="UP000011829">
    <property type="component" value="Segment"/>
</dbReference>
<dbReference type="KEGG" id="vg:18562978"/>
<sequence>MKTQAVVIKISKSEEFGKVGEVVAEVASLYLADAMATGLQRMQYRGEFKGDADHIGFMYCGIDRINHAASSYGFALKQK</sequence>
<evidence type="ECO:0000313" key="2">
    <source>
        <dbReference type="Proteomes" id="UP000011829"/>
    </source>
</evidence>
<dbReference type="EMBL" id="JQ691611">
    <property type="protein sequence ID" value="AFH21020.1"/>
    <property type="molecule type" value="Genomic_DNA"/>
</dbReference>
<protein>
    <submittedName>
        <fullName evidence="1">Uncharacterized protein</fullName>
    </submittedName>
</protein>
<dbReference type="RefSeq" id="YP_009015098.1">
    <property type="nucleotide sequence ID" value="NC_023717.1"/>
</dbReference>
<name>M1F3L4_9CAUD</name>